<keyword evidence="2" id="KW-1185">Reference proteome</keyword>
<dbReference type="EMBL" id="CAXAMM010031421">
    <property type="protein sequence ID" value="CAK9068075.1"/>
    <property type="molecule type" value="Genomic_DNA"/>
</dbReference>
<organism evidence="1 2">
    <name type="scientific">Durusdinium trenchii</name>
    <dbReference type="NCBI Taxonomy" id="1381693"/>
    <lineage>
        <taxon>Eukaryota</taxon>
        <taxon>Sar</taxon>
        <taxon>Alveolata</taxon>
        <taxon>Dinophyceae</taxon>
        <taxon>Suessiales</taxon>
        <taxon>Symbiodiniaceae</taxon>
        <taxon>Durusdinium</taxon>
    </lineage>
</organism>
<comment type="caution">
    <text evidence="1">The sequence shown here is derived from an EMBL/GenBank/DDBJ whole genome shotgun (WGS) entry which is preliminary data.</text>
</comment>
<accession>A0ABP0P044</accession>
<evidence type="ECO:0000313" key="2">
    <source>
        <dbReference type="Proteomes" id="UP001642464"/>
    </source>
</evidence>
<proteinExistence type="predicted"/>
<dbReference type="Proteomes" id="UP001642464">
    <property type="component" value="Unassembled WGS sequence"/>
</dbReference>
<name>A0ABP0P044_9DINO</name>
<sequence>MILRLEMLALRAMSRAIRFGLAPRSWLTLQDKVQQEEMEKAVAQAVTKPLKDVRQCPRSLRKVHSMPHEDEVVTGRRNMVSSWTGIFGKIFFAASIVFKYLSTEAQEQAYVGTTTRSFTEGTPETEVLPELFSDAFNRQYESSTTDLAPGIAQSRLKDAIPATAETFDMTDMESVETMSQADLYE</sequence>
<protein>
    <submittedName>
        <fullName evidence="1">Uncharacterized protein</fullName>
    </submittedName>
</protein>
<evidence type="ECO:0000313" key="1">
    <source>
        <dbReference type="EMBL" id="CAK9068075.1"/>
    </source>
</evidence>
<reference evidence="1 2" key="1">
    <citation type="submission" date="2024-02" db="EMBL/GenBank/DDBJ databases">
        <authorList>
            <person name="Chen Y."/>
            <person name="Shah S."/>
            <person name="Dougan E. K."/>
            <person name="Thang M."/>
            <person name="Chan C."/>
        </authorList>
    </citation>
    <scope>NUCLEOTIDE SEQUENCE [LARGE SCALE GENOMIC DNA]</scope>
</reference>
<feature type="non-terminal residue" evidence="1">
    <location>
        <position position="185"/>
    </location>
</feature>
<gene>
    <name evidence="1" type="ORF">SCF082_LOCUS34346</name>
</gene>